<name>A0A518G777_9BACT</name>
<dbReference type="KEGG" id="ahel:Q31a_27600"/>
<organism evidence="1 2">
    <name type="scientific">Aureliella helgolandensis</name>
    <dbReference type="NCBI Taxonomy" id="2527968"/>
    <lineage>
        <taxon>Bacteria</taxon>
        <taxon>Pseudomonadati</taxon>
        <taxon>Planctomycetota</taxon>
        <taxon>Planctomycetia</taxon>
        <taxon>Pirellulales</taxon>
        <taxon>Pirellulaceae</taxon>
        <taxon>Aureliella</taxon>
    </lineage>
</organism>
<dbReference type="EMBL" id="CP036298">
    <property type="protein sequence ID" value="QDV24442.1"/>
    <property type="molecule type" value="Genomic_DNA"/>
</dbReference>
<dbReference type="Proteomes" id="UP000318017">
    <property type="component" value="Chromosome"/>
</dbReference>
<evidence type="ECO:0000313" key="1">
    <source>
        <dbReference type="EMBL" id="QDV24442.1"/>
    </source>
</evidence>
<evidence type="ECO:0000313" key="2">
    <source>
        <dbReference type="Proteomes" id="UP000318017"/>
    </source>
</evidence>
<proteinExistence type="predicted"/>
<keyword evidence="2" id="KW-1185">Reference proteome</keyword>
<sequence length="85" mass="9478">MLVAQKASRAFFSLVFATILDFNCTIAWHLTLAVSPPLQLTPNVLSPAPFPHLQFRNRLQARIECEQGSERNLPSLTLSHFIASS</sequence>
<accession>A0A518G777</accession>
<dbReference type="AlphaFoldDB" id="A0A518G777"/>
<protein>
    <submittedName>
        <fullName evidence="1">Uncharacterized protein</fullName>
    </submittedName>
</protein>
<gene>
    <name evidence="1" type="ORF">Q31a_27600</name>
</gene>
<reference evidence="1 2" key="1">
    <citation type="submission" date="2019-02" db="EMBL/GenBank/DDBJ databases">
        <title>Deep-cultivation of Planctomycetes and their phenomic and genomic characterization uncovers novel biology.</title>
        <authorList>
            <person name="Wiegand S."/>
            <person name="Jogler M."/>
            <person name="Boedeker C."/>
            <person name="Pinto D."/>
            <person name="Vollmers J."/>
            <person name="Rivas-Marin E."/>
            <person name="Kohn T."/>
            <person name="Peeters S.H."/>
            <person name="Heuer A."/>
            <person name="Rast P."/>
            <person name="Oberbeckmann S."/>
            <person name="Bunk B."/>
            <person name="Jeske O."/>
            <person name="Meyerdierks A."/>
            <person name="Storesund J.E."/>
            <person name="Kallscheuer N."/>
            <person name="Luecker S."/>
            <person name="Lage O.M."/>
            <person name="Pohl T."/>
            <person name="Merkel B.J."/>
            <person name="Hornburger P."/>
            <person name="Mueller R.-W."/>
            <person name="Bruemmer F."/>
            <person name="Labrenz M."/>
            <person name="Spormann A.M."/>
            <person name="Op den Camp H."/>
            <person name="Overmann J."/>
            <person name="Amann R."/>
            <person name="Jetten M.S.M."/>
            <person name="Mascher T."/>
            <person name="Medema M.H."/>
            <person name="Devos D.P."/>
            <person name="Kaster A.-K."/>
            <person name="Ovreas L."/>
            <person name="Rohde M."/>
            <person name="Galperin M.Y."/>
            <person name="Jogler C."/>
        </authorList>
    </citation>
    <scope>NUCLEOTIDE SEQUENCE [LARGE SCALE GENOMIC DNA]</scope>
    <source>
        <strain evidence="1 2">Q31a</strain>
    </source>
</reference>